<reference evidence="1" key="1">
    <citation type="submission" date="2020-03" db="EMBL/GenBank/DDBJ databases">
        <title>The deep terrestrial virosphere.</title>
        <authorList>
            <person name="Holmfeldt K."/>
            <person name="Nilsson E."/>
            <person name="Simone D."/>
            <person name="Lopez-Fernandez M."/>
            <person name="Wu X."/>
            <person name="de Brujin I."/>
            <person name="Lundin D."/>
            <person name="Andersson A."/>
            <person name="Bertilsson S."/>
            <person name="Dopson M."/>
        </authorList>
    </citation>
    <scope>NUCLEOTIDE SEQUENCE</scope>
    <source>
        <strain evidence="1">MM415B00446</strain>
    </source>
</reference>
<proteinExistence type="predicted"/>
<accession>A0A6M3J4P0</accession>
<protein>
    <submittedName>
        <fullName evidence="1">Putative tail protein</fullName>
    </submittedName>
</protein>
<dbReference type="AlphaFoldDB" id="A0A6M3J4P0"/>
<organism evidence="1">
    <name type="scientific">viral metagenome</name>
    <dbReference type="NCBI Taxonomy" id="1070528"/>
    <lineage>
        <taxon>unclassified sequences</taxon>
        <taxon>metagenomes</taxon>
        <taxon>organismal metagenomes</taxon>
    </lineage>
</organism>
<sequence length="382" mass="40725">MANEFVHESAGIELTQIEDDAVGRHKFNSQATGDILYASSGSQLSRLGIGSTDQVLSVVGGIPAWASGVKGMRNAIINGIALVNQRVTAHTLVKDVYGICADRFYGMATGTAVSAGTLATTAGSGSQPFSWFYFGGMTLTGTGVIYLRYRMEAKDAARFKGQTASFRCQVLQDTGGAINYTIYVRKANAADNFAAVTAISDSGAISVPNSTVTSLPYLAIAMGECGNGIEIEIKVECGAVTTKGFYFTQLQLELGSVATPFEFRPYGQELALCQRYYEKSYDGASAPGTVTDIGSIYVIAQSTYELYFPITTFRVTKRILPTITVYSTGTGASAKFYDVTAAGDVNAFAADRVGQNSFRESSNNTLTAGNKYAYHWVAVSEL</sequence>
<name>A0A6M3J4P0_9ZZZZ</name>
<evidence type="ECO:0000313" key="1">
    <source>
        <dbReference type="EMBL" id="QJA64989.1"/>
    </source>
</evidence>
<gene>
    <name evidence="1" type="ORF">MM415B00446_0013</name>
</gene>
<dbReference type="EMBL" id="MT141530">
    <property type="protein sequence ID" value="QJA64989.1"/>
    <property type="molecule type" value="Genomic_DNA"/>
</dbReference>